<dbReference type="SUPFAM" id="SSF55729">
    <property type="entry name" value="Acyl-CoA N-acyltransferases (Nat)"/>
    <property type="match status" value="1"/>
</dbReference>
<reference evidence="2" key="1">
    <citation type="journal article" date="2019" name="Int. J. Syst. Evol. Microbiol.">
        <title>The Global Catalogue of Microorganisms (GCM) 10K type strain sequencing project: providing services to taxonomists for standard genome sequencing and annotation.</title>
        <authorList>
            <consortium name="The Broad Institute Genomics Platform"/>
            <consortium name="The Broad Institute Genome Sequencing Center for Infectious Disease"/>
            <person name="Wu L."/>
            <person name="Ma J."/>
        </authorList>
    </citation>
    <scope>NUCLEOTIDE SEQUENCE [LARGE SCALE GENOMIC DNA]</scope>
    <source>
        <strain evidence="2">KCTC 33575</strain>
    </source>
</reference>
<comment type="caution">
    <text evidence="1">The sequence shown here is derived from an EMBL/GenBank/DDBJ whole genome shotgun (WGS) entry which is preliminary data.</text>
</comment>
<dbReference type="InterPro" id="IPR016181">
    <property type="entry name" value="Acyl_CoA_acyltransferase"/>
</dbReference>
<evidence type="ECO:0000313" key="1">
    <source>
        <dbReference type="EMBL" id="MFD2829054.1"/>
    </source>
</evidence>
<name>A0ABW5WRX8_9STAP</name>
<accession>A0ABW5WRX8</accession>
<proteinExistence type="predicted"/>
<evidence type="ECO:0000313" key="2">
    <source>
        <dbReference type="Proteomes" id="UP001597519"/>
    </source>
</evidence>
<sequence>MKEIEKVLKLQESVHRQLEDKEVLQTLTEEEFKEIFGQGFIVGVFDGEQLIASRSMFIPPVDEPEHLADDSGIQDKESVIYSEISFIEPVYRGQKLQTRMGEYLIDEVTRDGRFKYCLTTVMPTNAASLKDKFKLGFKIMATKYKYNGKRRHILRLDLHQQLKVSGEAVKVRYNDVEWSMAYGDDYIGDRFDGEFLYYYQKTEDLK</sequence>
<gene>
    <name evidence="1" type="ORF">ACFSX4_01150</name>
</gene>
<dbReference type="RefSeq" id="WP_377770711.1">
    <property type="nucleotide sequence ID" value="NZ_JBHUOQ010000001.1"/>
</dbReference>
<protein>
    <submittedName>
        <fullName evidence="1">N-acetyltransferase</fullName>
    </submittedName>
</protein>
<dbReference type="EMBL" id="JBHUOQ010000001">
    <property type="protein sequence ID" value="MFD2829054.1"/>
    <property type="molecule type" value="Genomic_DNA"/>
</dbReference>
<dbReference type="Proteomes" id="UP001597519">
    <property type="component" value="Unassembled WGS sequence"/>
</dbReference>
<organism evidence="1 2">
    <name type="scientific">Corticicoccus populi</name>
    <dbReference type="NCBI Taxonomy" id="1812821"/>
    <lineage>
        <taxon>Bacteria</taxon>
        <taxon>Bacillati</taxon>
        <taxon>Bacillota</taxon>
        <taxon>Bacilli</taxon>
        <taxon>Bacillales</taxon>
        <taxon>Staphylococcaceae</taxon>
        <taxon>Corticicoccus</taxon>
    </lineage>
</organism>
<keyword evidence="2" id="KW-1185">Reference proteome</keyword>
<dbReference type="Gene3D" id="3.40.630.30">
    <property type="match status" value="1"/>
</dbReference>